<dbReference type="GO" id="GO:0005737">
    <property type="term" value="C:cytoplasm"/>
    <property type="evidence" value="ECO:0007669"/>
    <property type="project" value="UniProtKB-ARBA"/>
</dbReference>
<protein>
    <recommendedName>
        <fullName evidence="2">Roadblock/LAMTOR2 domain-containing protein</fullName>
    </recommendedName>
</protein>
<comment type="similarity">
    <text evidence="1">Belongs to the GAMAD family.</text>
</comment>
<dbReference type="AlphaFoldDB" id="A0A6B2LSQ5"/>
<dbReference type="Gene3D" id="3.30.450.30">
    <property type="entry name" value="Dynein light chain 2a, cytoplasmic"/>
    <property type="match status" value="1"/>
</dbReference>
<sequence length="115" mass="12806">MLKPKVLPKILEQANTNGVRSTTLLNKEGALLATSGEDGKVVAAIFSNIWATYALRPNLEYLLCECENGRIVMTQVTKELYLCLYGNETAQFGMLKHKAKALKDYLSEPLKKIDT</sequence>
<dbReference type="SUPFAM" id="SSF103196">
    <property type="entry name" value="Roadblock/LC7 domain"/>
    <property type="match status" value="1"/>
</dbReference>
<dbReference type="GO" id="GO:0005085">
    <property type="term" value="F:guanyl-nucleotide exchange factor activity"/>
    <property type="evidence" value="ECO:0007669"/>
    <property type="project" value="InterPro"/>
</dbReference>
<feature type="domain" description="Roadblock/LAMTOR2" evidence="2">
    <location>
        <begin position="11"/>
        <end position="84"/>
    </location>
</feature>
<organism evidence="3">
    <name type="scientific">Arcella intermedia</name>
    <dbReference type="NCBI Taxonomy" id="1963864"/>
    <lineage>
        <taxon>Eukaryota</taxon>
        <taxon>Amoebozoa</taxon>
        <taxon>Tubulinea</taxon>
        <taxon>Elardia</taxon>
        <taxon>Arcellinida</taxon>
        <taxon>Sphaerothecina</taxon>
        <taxon>Arcellidae</taxon>
        <taxon>Arcella</taxon>
    </lineage>
</organism>
<name>A0A6B2LSQ5_9EUKA</name>
<dbReference type="InterPro" id="IPR004942">
    <property type="entry name" value="Roadblock/LAMTOR2_dom"/>
</dbReference>
<dbReference type="FunFam" id="3.30.450.30:FF:000004">
    <property type="entry name" value="ragulator complex protein LAMTOR2"/>
    <property type="match status" value="1"/>
</dbReference>
<evidence type="ECO:0000313" key="3">
    <source>
        <dbReference type="EMBL" id="NDV39975.1"/>
    </source>
</evidence>
<evidence type="ECO:0000259" key="2">
    <source>
        <dbReference type="Pfam" id="PF03259"/>
    </source>
</evidence>
<dbReference type="InterPro" id="IPR037587">
    <property type="entry name" value="LAMTOR2-like"/>
</dbReference>
<dbReference type="PANTHER" id="PTHR13323">
    <property type="entry name" value="LATE ENDOSOMAL/LYSOSOMAL MP1 INTERACTING PROTEIN"/>
    <property type="match status" value="1"/>
</dbReference>
<dbReference type="EMBL" id="GIBP01011006">
    <property type="protein sequence ID" value="NDV39975.1"/>
    <property type="molecule type" value="Transcribed_RNA"/>
</dbReference>
<dbReference type="Pfam" id="PF03259">
    <property type="entry name" value="Robl_LC7"/>
    <property type="match status" value="1"/>
</dbReference>
<proteinExistence type="inferred from homology"/>
<accession>A0A6B2LSQ5</accession>
<dbReference type="GO" id="GO:0060090">
    <property type="term" value="F:molecular adaptor activity"/>
    <property type="evidence" value="ECO:0007669"/>
    <property type="project" value="InterPro"/>
</dbReference>
<evidence type="ECO:0000256" key="1">
    <source>
        <dbReference type="ARBA" id="ARBA00007191"/>
    </source>
</evidence>
<reference evidence="3" key="1">
    <citation type="journal article" date="2020" name="J. Eukaryot. Microbiol.">
        <title>De novo Sequencing, Assembly and Annotation of the Transcriptome for the Free-Living Testate Amoeba Arcella intermedia.</title>
        <authorList>
            <person name="Ribeiro G.M."/>
            <person name="Porfirio-Sousa A.L."/>
            <person name="Maurer-Alcala X.X."/>
            <person name="Katz L.A."/>
            <person name="Lahr D.J.G."/>
        </authorList>
    </citation>
    <scope>NUCLEOTIDE SEQUENCE</scope>
</reference>
<dbReference type="GO" id="GO:0032008">
    <property type="term" value="P:positive regulation of TOR signaling"/>
    <property type="evidence" value="ECO:0007669"/>
    <property type="project" value="InterPro"/>
</dbReference>